<dbReference type="PATRIC" id="fig|1396.535.peg.4200"/>
<name>A0A164QPB9_BACCE</name>
<dbReference type="Proteomes" id="UP000076482">
    <property type="component" value="Unassembled WGS sequence"/>
</dbReference>
<proteinExistence type="predicted"/>
<evidence type="ECO:0000313" key="2">
    <source>
        <dbReference type="Proteomes" id="UP000076482"/>
    </source>
</evidence>
<comment type="caution">
    <text evidence="1">The sequence shown here is derived from an EMBL/GenBank/DDBJ whole genome shotgun (WGS) entry which is preliminary data.</text>
</comment>
<sequence length="132" mass="15099">MKSIKLYVGVGLIDNPELDAINFSILPSEMDGIDIVRDLQDFSDDYYIDLETTQVSVQEPNEDFTKKFDIILEVEMNFVKSLPKNIGFLTQGLFIDDGFTLALHKNPAKPSQFKKNFVDWKNTFITQTSVLQ</sequence>
<dbReference type="AlphaFoldDB" id="A0A164QPB9"/>
<organism evidence="1 2">
    <name type="scientific">Bacillus cereus</name>
    <dbReference type="NCBI Taxonomy" id="1396"/>
    <lineage>
        <taxon>Bacteria</taxon>
        <taxon>Bacillati</taxon>
        <taxon>Bacillota</taxon>
        <taxon>Bacilli</taxon>
        <taxon>Bacillales</taxon>
        <taxon>Bacillaceae</taxon>
        <taxon>Bacillus</taxon>
        <taxon>Bacillus cereus group</taxon>
    </lineage>
</organism>
<evidence type="ECO:0000313" key="1">
    <source>
        <dbReference type="EMBL" id="KZD71988.1"/>
    </source>
</evidence>
<protein>
    <submittedName>
        <fullName evidence="1">Uncharacterized protein</fullName>
    </submittedName>
</protein>
<dbReference type="RefSeq" id="WP_063259675.1">
    <property type="nucleotide sequence ID" value="NZ_LJKE01000015.1"/>
</dbReference>
<reference evidence="1 2" key="1">
    <citation type="submission" date="2015-09" db="EMBL/GenBank/DDBJ databases">
        <title>Bacillus cereus food isolates.</title>
        <authorList>
            <person name="Boekhorst J."/>
        </authorList>
    </citation>
    <scope>NUCLEOTIDE SEQUENCE [LARGE SCALE GENOMIC DNA]</scope>
    <source>
        <strain evidence="1 2">B4088</strain>
    </source>
</reference>
<accession>A0A164QPB9</accession>
<gene>
    <name evidence="1" type="ORF">B4088_0449</name>
</gene>
<dbReference type="EMBL" id="LJKE01000015">
    <property type="protein sequence ID" value="KZD71988.1"/>
    <property type="molecule type" value="Genomic_DNA"/>
</dbReference>